<evidence type="ECO:0000256" key="1">
    <source>
        <dbReference type="SAM" id="SignalP"/>
    </source>
</evidence>
<dbReference type="RefSeq" id="WP_105862257.1">
    <property type="nucleotide sequence ID" value="NZ_PUEJ01000004.1"/>
</dbReference>
<proteinExistence type="predicted"/>
<gene>
    <name evidence="2" type="ORF">C5L14_11885</name>
</gene>
<feature type="signal peptide" evidence="1">
    <location>
        <begin position="1"/>
        <end position="26"/>
    </location>
</feature>
<sequence>MNTDRRTAMTLLLTGAMSALGLPAFAAIPDMSPAALTAEADLILTGRLLSVATTRKVPEWVKRRDDISFFERGSFVDEIFTLTIEVGAVEKGAREFAGQRLEARGWRAYGRPSGWAGPGGTVRDLPAEGARIKVWLRREQDSWDLMSPSGMVPAP</sequence>
<protein>
    <submittedName>
        <fullName evidence="2">Uncharacterized protein</fullName>
    </submittedName>
</protein>
<reference evidence="2 3" key="1">
    <citation type="submission" date="2018-02" db="EMBL/GenBank/DDBJ databases">
        <title>Whole genome sequencing of endophytic bacterium.</title>
        <authorList>
            <person name="Eedara R."/>
            <person name="Podile A.R."/>
        </authorList>
    </citation>
    <scope>NUCLEOTIDE SEQUENCE [LARGE SCALE GENOMIC DNA]</scope>
    <source>
        <strain evidence="2 3">RP1T</strain>
    </source>
</reference>
<evidence type="ECO:0000313" key="2">
    <source>
        <dbReference type="EMBL" id="PRH87321.1"/>
    </source>
</evidence>
<dbReference type="OrthoDB" id="8444608at2"/>
<keyword evidence="1" id="KW-0732">Signal</keyword>
<dbReference type="Proteomes" id="UP000237682">
    <property type="component" value="Unassembled WGS sequence"/>
</dbReference>
<name>A0A2S9QDA5_9HYPH</name>
<dbReference type="EMBL" id="PUEJ01000004">
    <property type="protein sequence ID" value="PRH87321.1"/>
    <property type="molecule type" value="Genomic_DNA"/>
</dbReference>
<organism evidence="2 3">
    <name type="scientific">Labrys okinawensis</name>
    <dbReference type="NCBI Taxonomy" id="346911"/>
    <lineage>
        <taxon>Bacteria</taxon>
        <taxon>Pseudomonadati</taxon>
        <taxon>Pseudomonadota</taxon>
        <taxon>Alphaproteobacteria</taxon>
        <taxon>Hyphomicrobiales</taxon>
        <taxon>Xanthobacteraceae</taxon>
        <taxon>Labrys</taxon>
    </lineage>
</organism>
<dbReference type="AlphaFoldDB" id="A0A2S9QDA5"/>
<accession>A0A2S9QDA5</accession>
<feature type="chain" id="PRO_5015735515" evidence="1">
    <location>
        <begin position="27"/>
        <end position="155"/>
    </location>
</feature>
<comment type="caution">
    <text evidence="2">The sequence shown here is derived from an EMBL/GenBank/DDBJ whole genome shotgun (WGS) entry which is preliminary data.</text>
</comment>
<evidence type="ECO:0000313" key="3">
    <source>
        <dbReference type="Proteomes" id="UP000237682"/>
    </source>
</evidence>
<keyword evidence="3" id="KW-1185">Reference proteome</keyword>